<dbReference type="InterPro" id="IPR029068">
    <property type="entry name" value="Glyas_Bleomycin-R_OHBP_Dase"/>
</dbReference>
<dbReference type="InterPro" id="IPR041581">
    <property type="entry name" value="Glyoxalase_6"/>
</dbReference>
<dbReference type="EMBL" id="JAENHO010000004">
    <property type="protein sequence ID" value="MBL7255484.1"/>
    <property type="molecule type" value="Genomic_DNA"/>
</dbReference>
<dbReference type="Proteomes" id="UP000598996">
    <property type="component" value="Unassembled WGS sequence"/>
</dbReference>
<accession>A0ABS1VLG7</accession>
<dbReference type="PANTHER" id="PTHR35908">
    <property type="entry name" value="HYPOTHETICAL FUSION PROTEIN"/>
    <property type="match status" value="1"/>
</dbReference>
<protein>
    <submittedName>
        <fullName evidence="2">Glyoxalase</fullName>
    </submittedName>
</protein>
<comment type="caution">
    <text evidence="2">The sequence shown here is derived from an EMBL/GenBank/DDBJ whole genome shotgun (WGS) entry which is preliminary data.</text>
</comment>
<evidence type="ECO:0000313" key="2">
    <source>
        <dbReference type="EMBL" id="MBL7255484.1"/>
    </source>
</evidence>
<feature type="domain" description="Glyoxalase-like" evidence="1">
    <location>
        <begin position="9"/>
        <end position="113"/>
    </location>
</feature>
<evidence type="ECO:0000313" key="3">
    <source>
        <dbReference type="Proteomes" id="UP000598996"/>
    </source>
</evidence>
<dbReference type="Pfam" id="PF18029">
    <property type="entry name" value="Glyoxalase_6"/>
    <property type="match status" value="1"/>
</dbReference>
<reference evidence="2 3" key="1">
    <citation type="submission" date="2021-01" db="EMBL/GenBank/DDBJ databases">
        <title>Actinoplanes sp. nov. LDG1-01 isolated from lichen.</title>
        <authorList>
            <person name="Saeng-In P."/>
            <person name="Phongsopitanun W."/>
            <person name="Kanchanasin P."/>
            <person name="Yuki M."/>
            <person name="Kudo T."/>
            <person name="Ohkuma M."/>
            <person name="Tanasupawat S."/>
        </authorList>
    </citation>
    <scope>NUCLEOTIDE SEQUENCE [LARGE SCALE GENOMIC DNA]</scope>
    <source>
        <strain evidence="2 3">LDG1-01</strain>
    </source>
</reference>
<dbReference type="Gene3D" id="3.10.180.10">
    <property type="entry name" value="2,3-Dihydroxybiphenyl 1,2-Dioxygenase, domain 1"/>
    <property type="match status" value="1"/>
</dbReference>
<dbReference type="PANTHER" id="PTHR35908:SF1">
    <property type="entry name" value="CONSERVED PROTEIN"/>
    <property type="match status" value="1"/>
</dbReference>
<organism evidence="2 3">
    <name type="scientific">Paractinoplanes lichenicola</name>
    <dbReference type="NCBI Taxonomy" id="2802976"/>
    <lineage>
        <taxon>Bacteria</taxon>
        <taxon>Bacillati</taxon>
        <taxon>Actinomycetota</taxon>
        <taxon>Actinomycetes</taxon>
        <taxon>Micromonosporales</taxon>
        <taxon>Micromonosporaceae</taxon>
        <taxon>Paractinoplanes</taxon>
    </lineage>
</organism>
<evidence type="ECO:0000259" key="1">
    <source>
        <dbReference type="Pfam" id="PF18029"/>
    </source>
</evidence>
<name>A0ABS1VLG7_9ACTN</name>
<gene>
    <name evidence="2" type="ORF">JKJ07_14360</name>
</gene>
<proteinExistence type="predicted"/>
<sequence>MPVGRLHHLIVDCPEPAVEGQFWSAVLDQPVTYDDGDFVVVSADTTTSGVAFQRAPDHRASTWPDPAVPQQMHLDVMVDDLAVAAEAVLALGARPLPGDHVFADPAGHPFCLIPRPSWATPIGRAGPRG</sequence>
<dbReference type="SUPFAM" id="SSF54593">
    <property type="entry name" value="Glyoxalase/Bleomycin resistance protein/Dihydroxybiphenyl dioxygenase"/>
    <property type="match status" value="1"/>
</dbReference>
<keyword evidence="3" id="KW-1185">Reference proteome</keyword>